<evidence type="ECO:0000256" key="1">
    <source>
        <dbReference type="SAM" id="MobiDB-lite"/>
    </source>
</evidence>
<sequence length="271" mass="30629">MKRTICFFVLWVVFSGMVMAQVAVASNSPAENNAETAIIADSKTDNAGTPDNNTDSKAITDSAGETKSSSVEIDPKTGFPVIKEKPFVVFEEGVTASWVTRIIKQTDRSNFVFEDFFGGAFFSMQTRNMQPVDSMIRLAAYYPLSYKFNKHPQVPVNVLNFAVDLLAAPFLNFSLWNYVRIDVGAGLHFFYQMADRWHYVNLGIGGIARLDMPLAKRWTLFFDGIASYDYGNLGTNGEMEPYDYVWQYQLGFGVRYSKKAENKYSYIPSKR</sequence>
<evidence type="ECO:0000256" key="2">
    <source>
        <dbReference type="SAM" id="SignalP"/>
    </source>
</evidence>
<keyword evidence="2" id="KW-0732">Signal</keyword>
<gene>
    <name evidence="3" type="ORF">IAA16_03135</name>
</gene>
<dbReference type="EMBL" id="JAHLFV010000070">
    <property type="protein sequence ID" value="MBU3849543.1"/>
    <property type="molecule type" value="Genomic_DNA"/>
</dbReference>
<dbReference type="AlphaFoldDB" id="A0A9E2P075"/>
<evidence type="ECO:0008006" key="5">
    <source>
        <dbReference type="Google" id="ProtNLM"/>
    </source>
</evidence>
<organism evidence="3 4">
    <name type="scientific">Candidatus Treponema excrementipullorum</name>
    <dbReference type="NCBI Taxonomy" id="2838768"/>
    <lineage>
        <taxon>Bacteria</taxon>
        <taxon>Pseudomonadati</taxon>
        <taxon>Spirochaetota</taxon>
        <taxon>Spirochaetia</taxon>
        <taxon>Spirochaetales</taxon>
        <taxon>Treponemataceae</taxon>
        <taxon>Treponema</taxon>
    </lineage>
</organism>
<accession>A0A9E2P075</accession>
<feature type="chain" id="PRO_5038803241" description="Outer membrane beta-barrel domain-containing protein" evidence="2">
    <location>
        <begin position="21"/>
        <end position="271"/>
    </location>
</feature>
<protein>
    <recommendedName>
        <fullName evidence="5">Outer membrane beta-barrel domain-containing protein</fullName>
    </recommendedName>
</protein>
<dbReference type="Proteomes" id="UP000823914">
    <property type="component" value="Unassembled WGS sequence"/>
</dbReference>
<name>A0A9E2P075_9SPIR</name>
<reference evidence="3" key="1">
    <citation type="journal article" date="2021" name="PeerJ">
        <title>Extensive microbial diversity within the chicken gut microbiome revealed by metagenomics and culture.</title>
        <authorList>
            <person name="Gilroy R."/>
            <person name="Ravi A."/>
            <person name="Getino M."/>
            <person name="Pursley I."/>
            <person name="Horton D.L."/>
            <person name="Alikhan N.F."/>
            <person name="Baker D."/>
            <person name="Gharbi K."/>
            <person name="Hall N."/>
            <person name="Watson M."/>
            <person name="Adriaenssens E.M."/>
            <person name="Foster-Nyarko E."/>
            <person name="Jarju S."/>
            <person name="Secka A."/>
            <person name="Antonio M."/>
            <person name="Oren A."/>
            <person name="Chaudhuri R.R."/>
            <person name="La Ragione R."/>
            <person name="Hildebrand F."/>
            <person name="Pallen M.J."/>
        </authorList>
    </citation>
    <scope>NUCLEOTIDE SEQUENCE</scope>
    <source>
        <strain evidence="3">Gambia15-2214</strain>
    </source>
</reference>
<evidence type="ECO:0000313" key="3">
    <source>
        <dbReference type="EMBL" id="MBU3849543.1"/>
    </source>
</evidence>
<reference evidence="3" key="2">
    <citation type="submission" date="2021-04" db="EMBL/GenBank/DDBJ databases">
        <authorList>
            <person name="Gilroy R."/>
        </authorList>
    </citation>
    <scope>NUCLEOTIDE SEQUENCE</scope>
    <source>
        <strain evidence="3">Gambia15-2214</strain>
    </source>
</reference>
<feature type="compositionally biased region" description="Polar residues" evidence="1">
    <location>
        <begin position="45"/>
        <end position="71"/>
    </location>
</feature>
<feature type="signal peptide" evidence="2">
    <location>
        <begin position="1"/>
        <end position="20"/>
    </location>
</feature>
<comment type="caution">
    <text evidence="3">The sequence shown here is derived from an EMBL/GenBank/DDBJ whole genome shotgun (WGS) entry which is preliminary data.</text>
</comment>
<evidence type="ECO:0000313" key="4">
    <source>
        <dbReference type="Proteomes" id="UP000823914"/>
    </source>
</evidence>
<proteinExistence type="predicted"/>
<feature type="region of interest" description="Disordered" evidence="1">
    <location>
        <begin position="39"/>
        <end position="71"/>
    </location>
</feature>